<dbReference type="Gene3D" id="1.10.10.10">
    <property type="entry name" value="Winged helix-like DNA-binding domain superfamily/Winged helix DNA-binding domain"/>
    <property type="match status" value="1"/>
</dbReference>
<organism evidence="6 7">
    <name type="scientific">Paraburkholderia domus</name>
    <dbReference type="NCBI Taxonomy" id="2793075"/>
    <lineage>
        <taxon>Bacteria</taxon>
        <taxon>Pseudomonadati</taxon>
        <taxon>Pseudomonadota</taxon>
        <taxon>Betaproteobacteria</taxon>
        <taxon>Burkholderiales</taxon>
        <taxon>Burkholderiaceae</taxon>
        <taxon>Paraburkholderia</taxon>
    </lineage>
</organism>
<dbReference type="Gene3D" id="3.40.190.290">
    <property type="match status" value="1"/>
</dbReference>
<dbReference type="InterPro" id="IPR036390">
    <property type="entry name" value="WH_DNA-bd_sf"/>
</dbReference>
<evidence type="ECO:0000256" key="4">
    <source>
        <dbReference type="ARBA" id="ARBA00023163"/>
    </source>
</evidence>
<gene>
    <name evidence="6" type="ORF">R70211_00782</name>
</gene>
<dbReference type="Proteomes" id="UP000675121">
    <property type="component" value="Unassembled WGS sequence"/>
</dbReference>
<dbReference type="InterPro" id="IPR036388">
    <property type="entry name" value="WH-like_DNA-bd_sf"/>
</dbReference>
<protein>
    <recommendedName>
        <fullName evidence="5">HTH lysR-type domain-containing protein</fullName>
    </recommendedName>
</protein>
<evidence type="ECO:0000313" key="7">
    <source>
        <dbReference type="Proteomes" id="UP000675121"/>
    </source>
</evidence>
<dbReference type="GO" id="GO:0005829">
    <property type="term" value="C:cytosol"/>
    <property type="evidence" value="ECO:0007669"/>
    <property type="project" value="TreeGrafter"/>
</dbReference>
<keyword evidence="3" id="KW-0238">DNA-binding</keyword>
<feature type="domain" description="HTH lysR-type" evidence="5">
    <location>
        <begin position="1"/>
        <end position="58"/>
    </location>
</feature>
<name>A0A9N8QWY6_9BURK</name>
<sequence length="315" mass="34468">MNIRQIQHFLAMLDNGSLSAAAEAVHLSQPALSRSIRALEEGLGVPLFDRTDRRLRPTLYARAYEPRARRMVLDEKEGARLLALMQSGEAGSLAFGMGSALAPVLLSPLVLDLMQNAPRVQLRSVIETSERLLAALLAERLDFFVGDIRVAQDHADLAAEAVYPCTFGWYVRRGHPLAGQRQVTIDDIRPYPLLAAGHSEPSLTRRFGELYGLAVPVIDHFALATDDIGTVHSILEHSDAVVPAIDLAMIAKVESGDVVALDVNPPLVMDMTLGIVRHVERTLVPVALRAFEIVRHRFAAVEARIAACTSLARRV</sequence>
<dbReference type="Pfam" id="PF00126">
    <property type="entry name" value="HTH_1"/>
    <property type="match status" value="1"/>
</dbReference>
<dbReference type="Pfam" id="PF03466">
    <property type="entry name" value="LysR_substrate"/>
    <property type="match status" value="1"/>
</dbReference>
<dbReference type="GO" id="GO:0003700">
    <property type="term" value="F:DNA-binding transcription factor activity"/>
    <property type="evidence" value="ECO:0007669"/>
    <property type="project" value="InterPro"/>
</dbReference>
<evidence type="ECO:0000259" key="5">
    <source>
        <dbReference type="PROSITE" id="PS50931"/>
    </source>
</evidence>
<accession>A0A9N8QWY6</accession>
<proteinExistence type="inferred from homology"/>
<comment type="similarity">
    <text evidence="1">Belongs to the LysR transcriptional regulatory family.</text>
</comment>
<keyword evidence="4" id="KW-0804">Transcription</keyword>
<dbReference type="GO" id="GO:0003677">
    <property type="term" value="F:DNA binding"/>
    <property type="evidence" value="ECO:0007669"/>
    <property type="project" value="UniProtKB-KW"/>
</dbReference>
<keyword evidence="2" id="KW-0805">Transcription regulation</keyword>
<comment type="caution">
    <text evidence="6">The sequence shown here is derived from an EMBL/GenBank/DDBJ whole genome shotgun (WGS) entry which is preliminary data.</text>
</comment>
<dbReference type="EMBL" id="CAJNAS010000002">
    <property type="protein sequence ID" value="CAE6865739.1"/>
    <property type="molecule type" value="Genomic_DNA"/>
</dbReference>
<dbReference type="PRINTS" id="PR00039">
    <property type="entry name" value="HTHLYSR"/>
</dbReference>
<dbReference type="SUPFAM" id="SSF53850">
    <property type="entry name" value="Periplasmic binding protein-like II"/>
    <property type="match status" value="1"/>
</dbReference>
<evidence type="ECO:0000313" key="6">
    <source>
        <dbReference type="EMBL" id="CAE6865739.1"/>
    </source>
</evidence>
<dbReference type="PANTHER" id="PTHR30419">
    <property type="entry name" value="HTH-TYPE TRANSCRIPTIONAL REGULATOR YBHD"/>
    <property type="match status" value="1"/>
</dbReference>
<evidence type="ECO:0000256" key="3">
    <source>
        <dbReference type="ARBA" id="ARBA00023125"/>
    </source>
</evidence>
<dbReference type="InterPro" id="IPR005119">
    <property type="entry name" value="LysR_subst-bd"/>
</dbReference>
<reference evidence="6" key="1">
    <citation type="submission" date="2021-02" db="EMBL/GenBank/DDBJ databases">
        <authorList>
            <person name="Vanwijnsberghe S."/>
        </authorList>
    </citation>
    <scope>NUCLEOTIDE SEQUENCE</scope>
    <source>
        <strain evidence="6">R-70211</strain>
    </source>
</reference>
<dbReference type="RefSeq" id="WP_201082753.1">
    <property type="nucleotide sequence ID" value="NZ_CAJNAS010000002.1"/>
</dbReference>
<evidence type="ECO:0000256" key="2">
    <source>
        <dbReference type="ARBA" id="ARBA00023015"/>
    </source>
</evidence>
<dbReference type="AlphaFoldDB" id="A0A9N8QWY6"/>
<dbReference type="InterPro" id="IPR000847">
    <property type="entry name" value="LysR_HTH_N"/>
</dbReference>
<dbReference type="PROSITE" id="PS50931">
    <property type="entry name" value="HTH_LYSR"/>
    <property type="match status" value="1"/>
</dbReference>
<evidence type="ECO:0000256" key="1">
    <source>
        <dbReference type="ARBA" id="ARBA00009437"/>
    </source>
</evidence>
<keyword evidence="7" id="KW-1185">Reference proteome</keyword>
<dbReference type="SUPFAM" id="SSF46785">
    <property type="entry name" value="Winged helix' DNA-binding domain"/>
    <property type="match status" value="1"/>
</dbReference>
<dbReference type="InterPro" id="IPR050950">
    <property type="entry name" value="HTH-type_LysR_regulators"/>
</dbReference>
<dbReference type="PANTHER" id="PTHR30419:SF30">
    <property type="entry name" value="LYSR FAMILY TRANSCRIPTIONAL REGULATOR"/>
    <property type="match status" value="1"/>
</dbReference>